<evidence type="ECO:0008006" key="4">
    <source>
        <dbReference type="Google" id="ProtNLM"/>
    </source>
</evidence>
<dbReference type="RefSeq" id="WP_234250041.1">
    <property type="nucleotide sequence ID" value="NZ_JABFTQ010000002.1"/>
</dbReference>
<reference evidence="2 3" key="1">
    <citation type="journal article" date="2021" name="Front. Microbiol.">
        <title>Aerobic Denitrification and Heterotrophic Sulfur Oxidation in the Genus Halomonas Revealed by Six Novel Species Characterizations and Genome-Based Analysis.</title>
        <authorList>
            <person name="Wang L."/>
            <person name="Shao Z."/>
        </authorList>
    </citation>
    <scope>NUCLEOTIDE SEQUENCE [LARGE SCALE GENOMIC DNA]</scope>
    <source>
        <strain evidence="2 3">MCCC 1A05748</strain>
    </source>
</reference>
<dbReference type="Gene3D" id="1.20.120.450">
    <property type="entry name" value="dinb family like domain"/>
    <property type="match status" value="1"/>
</dbReference>
<dbReference type="InterPro" id="IPR034660">
    <property type="entry name" value="DinB/YfiT-like"/>
</dbReference>
<organism evidence="2 3">
    <name type="scientific">Billgrantia desiderata</name>
    <dbReference type="NCBI Taxonomy" id="52021"/>
    <lineage>
        <taxon>Bacteria</taxon>
        <taxon>Pseudomonadati</taxon>
        <taxon>Pseudomonadota</taxon>
        <taxon>Gammaproteobacteria</taxon>
        <taxon>Oceanospirillales</taxon>
        <taxon>Halomonadaceae</taxon>
        <taxon>Billgrantia</taxon>
    </lineage>
</organism>
<evidence type="ECO:0000313" key="2">
    <source>
        <dbReference type="EMBL" id="MCE8046106.1"/>
    </source>
</evidence>
<sequence length="215" mass="23638">MSEQQDTSWFDCLIEENRLALSQLQELLERLVPSDYRHAFGPTGRQSLGKHVRHIIEHYEALLAGADAGSIDYEARQRDERLEAEPAAAAVRIAEISAGLPRLGSYRTATLRVRYPVEGAGSSLSLATSLTRELAFLTSHTVHHMALLGLMAESLGVAQPEHFGVHPSTLRHWRKQTGEESQTWRKRHENPSQAECVGFDPATAGVPGSGRPLAG</sequence>
<evidence type="ECO:0000313" key="3">
    <source>
        <dbReference type="Proteomes" id="UP001320154"/>
    </source>
</evidence>
<name>A0ABS9B1M3_9GAMM</name>
<feature type="region of interest" description="Disordered" evidence="1">
    <location>
        <begin position="175"/>
        <end position="215"/>
    </location>
</feature>
<accession>A0ABS9B1M3</accession>
<protein>
    <recommendedName>
        <fullName evidence="4">DinB family protein</fullName>
    </recommendedName>
</protein>
<dbReference type="PANTHER" id="PTHR39473:SF1">
    <property type="entry name" value="DINB-LIKE DOMAIN-CONTAINING PROTEIN"/>
    <property type="match status" value="1"/>
</dbReference>
<evidence type="ECO:0000256" key="1">
    <source>
        <dbReference type="SAM" id="MobiDB-lite"/>
    </source>
</evidence>
<dbReference type="SUPFAM" id="SSF109854">
    <property type="entry name" value="DinB/YfiT-like putative metalloenzymes"/>
    <property type="match status" value="1"/>
</dbReference>
<gene>
    <name evidence="2" type="ORF">HOP60_05085</name>
</gene>
<proteinExistence type="predicted"/>
<comment type="caution">
    <text evidence="2">The sequence shown here is derived from an EMBL/GenBank/DDBJ whole genome shotgun (WGS) entry which is preliminary data.</text>
</comment>
<keyword evidence="3" id="KW-1185">Reference proteome</keyword>
<dbReference type="EMBL" id="JABFTQ010000002">
    <property type="protein sequence ID" value="MCE8046106.1"/>
    <property type="molecule type" value="Genomic_DNA"/>
</dbReference>
<dbReference type="PANTHER" id="PTHR39473">
    <property type="match status" value="1"/>
</dbReference>
<dbReference type="Proteomes" id="UP001320154">
    <property type="component" value="Unassembled WGS sequence"/>
</dbReference>